<reference evidence="1" key="1">
    <citation type="journal article" date="2020" name="Stud. Mycol.">
        <title>101 Dothideomycetes genomes: a test case for predicting lifestyles and emergence of pathogens.</title>
        <authorList>
            <person name="Haridas S."/>
            <person name="Albert R."/>
            <person name="Binder M."/>
            <person name="Bloem J."/>
            <person name="Labutti K."/>
            <person name="Salamov A."/>
            <person name="Andreopoulos B."/>
            <person name="Baker S."/>
            <person name="Barry K."/>
            <person name="Bills G."/>
            <person name="Bluhm B."/>
            <person name="Cannon C."/>
            <person name="Castanera R."/>
            <person name="Culley D."/>
            <person name="Daum C."/>
            <person name="Ezra D."/>
            <person name="Gonzalez J."/>
            <person name="Henrissat B."/>
            <person name="Kuo A."/>
            <person name="Liang C."/>
            <person name="Lipzen A."/>
            <person name="Lutzoni F."/>
            <person name="Magnuson J."/>
            <person name="Mondo S."/>
            <person name="Nolan M."/>
            <person name="Ohm R."/>
            <person name="Pangilinan J."/>
            <person name="Park H.-J."/>
            <person name="Ramirez L."/>
            <person name="Alfaro M."/>
            <person name="Sun H."/>
            <person name="Tritt A."/>
            <person name="Yoshinaga Y."/>
            <person name="Zwiers L.-H."/>
            <person name="Turgeon B."/>
            <person name="Goodwin S."/>
            <person name="Spatafora J."/>
            <person name="Crous P."/>
            <person name="Grigoriev I."/>
        </authorList>
    </citation>
    <scope>NUCLEOTIDE SEQUENCE</scope>
    <source>
        <strain evidence="1">ATCC 200398</strain>
    </source>
</reference>
<evidence type="ECO:0000313" key="1">
    <source>
        <dbReference type="EMBL" id="KAF2468657.1"/>
    </source>
</evidence>
<dbReference type="Proteomes" id="UP000799755">
    <property type="component" value="Unassembled WGS sequence"/>
</dbReference>
<accession>A0ACB6QQU2</accession>
<organism evidence="1 2">
    <name type="scientific">Lindgomyces ingoldianus</name>
    <dbReference type="NCBI Taxonomy" id="673940"/>
    <lineage>
        <taxon>Eukaryota</taxon>
        <taxon>Fungi</taxon>
        <taxon>Dikarya</taxon>
        <taxon>Ascomycota</taxon>
        <taxon>Pezizomycotina</taxon>
        <taxon>Dothideomycetes</taxon>
        <taxon>Pleosporomycetidae</taxon>
        <taxon>Pleosporales</taxon>
        <taxon>Lindgomycetaceae</taxon>
        <taxon>Lindgomyces</taxon>
    </lineage>
</organism>
<name>A0ACB6QQU2_9PLEO</name>
<proteinExistence type="predicted"/>
<gene>
    <name evidence="1" type="ORF">BDR25DRAFT_315663</name>
</gene>
<dbReference type="EMBL" id="MU003514">
    <property type="protein sequence ID" value="KAF2468657.1"/>
    <property type="molecule type" value="Genomic_DNA"/>
</dbReference>
<evidence type="ECO:0000313" key="2">
    <source>
        <dbReference type="Proteomes" id="UP000799755"/>
    </source>
</evidence>
<comment type="caution">
    <text evidence="1">The sequence shown here is derived from an EMBL/GenBank/DDBJ whole genome shotgun (WGS) entry which is preliminary data.</text>
</comment>
<sequence>MITPQWDEAYLLSIGRNTRPLSYWIIALRLRQGFLRLSKKTSRQFIQWVYLFFAIYSDCDFVFSNRLAPGLQFGSTFGATRKTDYVQGLYLLKTKILILRNTSTSSHQFKFQRDHSEISDFTYQDGHAKRLRVTSTIPAEIYVIVRVSGLDALEEAAHHEPEWRMYLDPYSRGEEGVLRFFVPT</sequence>
<keyword evidence="2" id="KW-1185">Reference proteome</keyword>
<protein>
    <submittedName>
        <fullName evidence="1">Uncharacterized protein</fullName>
    </submittedName>
</protein>